<evidence type="ECO:0000256" key="1">
    <source>
        <dbReference type="ARBA" id="ARBA00023015"/>
    </source>
</evidence>
<dbReference type="InterPro" id="IPR035965">
    <property type="entry name" value="PAS-like_dom_sf"/>
</dbReference>
<sequence length="249" mass="27931">MIDAATVRAIDTIGVEAVEAVFDALDDIAFFVKDREGRYLSINRTMVRRCGVRHKRDVLGKTALELFPRALAETYLAQDRKVIAQGAPIDKQLELHIYPGRSRGWCITKKVPLFGKDGAVIGLIGTSQDLGLLDELHPAYRQIARIAQHISENYQQNVSLKALAEEAGLSLSRVERLFQKVFQHSPRQFLVQCRLAAARTLIEQKPQARIAEIAYECGYTDHSAFSRQFKSYVGMSPTDYGLHMRKAAA</sequence>
<dbReference type="CDD" id="cd00130">
    <property type="entry name" value="PAS"/>
    <property type="match status" value="1"/>
</dbReference>
<dbReference type="Pfam" id="PF12833">
    <property type="entry name" value="HTH_18"/>
    <property type="match status" value="1"/>
</dbReference>
<dbReference type="InterPro" id="IPR050204">
    <property type="entry name" value="AraC_XylS_family_regulators"/>
</dbReference>
<dbReference type="InterPro" id="IPR020449">
    <property type="entry name" value="Tscrpt_reg_AraC-type_HTH"/>
</dbReference>
<dbReference type="Pfam" id="PF08448">
    <property type="entry name" value="PAS_4"/>
    <property type="match status" value="1"/>
</dbReference>
<keyword evidence="6" id="KW-1185">Reference proteome</keyword>
<dbReference type="Gene3D" id="1.10.10.60">
    <property type="entry name" value="Homeodomain-like"/>
    <property type="match status" value="1"/>
</dbReference>
<dbReference type="InterPro" id="IPR013656">
    <property type="entry name" value="PAS_4"/>
</dbReference>
<evidence type="ECO:0000256" key="3">
    <source>
        <dbReference type="ARBA" id="ARBA00023163"/>
    </source>
</evidence>
<proteinExistence type="predicted"/>
<dbReference type="InterPro" id="IPR018062">
    <property type="entry name" value="HTH_AraC-typ_CS"/>
</dbReference>
<protein>
    <submittedName>
        <fullName evidence="5">AraC family transcriptional regulator</fullName>
    </submittedName>
</protein>
<keyword evidence="2" id="KW-0238">DNA-binding</keyword>
<dbReference type="Proteomes" id="UP001204151">
    <property type="component" value="Unassembled WGS sequence"/>
</dbReference>
<dbReference type="EMBL" id="JANUGW010000011">
    <property type="protein sequence ID" value="MCS0583096.1"/>
    <property type="molecule type" value="Genomic_DNA"/>
</dbReference>
<dbReference type="RefSeq" id="WP_258817684.1">
    <property type="nucleotide sequence ID" value="NZ_JANUGW010000011.1"/>
</dbReference>
<evidence type="ECO:0000259" key="4">
    <source>
        <dbReference type="PROSITE" id="PS01124"/>
    </source>
</evidence>
<dbReference type="SMART" id="SM00342">
    <property type="entry name" value="HTH_ARAC"/>
    <property type="match status" value="1"/>
</dbReference>
<keyword evidence="3" id="KW-0804">Transcription</keyword>
<dbReference type="InterPro" id="IPR000014">
    <property type="entry name" value="PAS"/>
</dbReference>
<organism evidence="5 6">
    <name type="scientific">Massilia pinisoli</name>
    <dbReference type="NCBI Taxonomy" id="1772194"/>
    <lineage>
        <taxon>Bacteria</taxon>
        <taxon>Pseudomonadati</taxon>
        <taxon>Pseudomonadota</taxon>
        <taxon>Betaproteobacteria</taxon>
        <taxon>Burkholderiales</taxon>
        <taxon>Oxalobacteraceae</taxon>
        <taxon>Telluria group</taxon>
        <taxon>Massilia</taxon>
    </lineage>
</organism>
<dbReference type="PROSITE" id="PS00041">
    <property type="entry name" value="HTH_ARAC_FAMILY_1"/>
    <property type="match status" value="1"/>
</dbReference>
<evidence type="ECO:0000313" key="5">
    <source>
        <dbReference type="EMBL" id="MCS0583096.1"/>
    </source>
</evidence>
<feature type="domain" description="HTH araC/xylS-type" evidence="4">
    <location>
        <begin position="144"/>
        <end position="243"/>
    </location>
</feature>
<dbReference type="PROSITE" id="PS01124">
    <property type="entry name" value="HTH_ARAC_FAMILY_2"/>
    <property type="match status" value="1"/>
</dbReference>
<keyword evidence="1" id="KW-0805">Transcription regulation</keyword>
<dbReference type="PANTHER" id="PTHR46796">
    <property type="entry name" value="HTH-TYPE TRANSCRIPTIONAL ACTIVATOR RHAS-RELATED"/>
    <property type="match status" value="1"/>
</dbReference>
<dbReference type="PANTHER" id="PTHR46796:SF13">
    <property type="entry name" value="HTH-TYPE TRANSCRIPTIONAL ACTIVATOR RHAS"/>
    <property type="match status" value="1"/>
</dbReference>
<dbReference type="InterPro" id="IPR009057">
    <property type="entry name" value="Homeodomain-like_sf"/>
</dbReference>
<evidence type="ECO:0000313" key="6">
    <source>
        <dbReference type="Proteomes" id="UP001204151"/>
    </source>
</evidence>
<comment type="caution">
    <text evidence="5">The sequence shown here is derived from an EMBL/GenBank/DDBJ whole genome shotgun (WGS) entry which is preliminary data.</text>
</comment>
<dbReference type="InterPro" id="IPR018060">
    <property type="entry name" value="HTH_AraC"/>
</dbReference>
<dbReference type="SUPFAM" id="SSF46689">
    <property type="entry name" value="Homeodomain-like"/>
    <property type="match status" value="2"/>
</dbReference>
<evidence type="ECO:0000256" key="2">
    <source>
        <dbReference type="ARBA" id="ARBA00023125"/>
    </source>
</evidence>
<name>A0ABT1ZTB4_9BURK</name>
<dbReference type="PRINTS" id="PR00032">
    <property type="entry name" value="HTHARAC"/>
</dbReference>
<reference evidence="5 6" key="1">
    <citation type="submission" date="2022-08" db="EMBL/GenBank/DDBJ databases">
        <title>Reclassification of Massilia species as members of the genera Telluria, Duganella, Pseudoduganella, Mokoshia gen. nov. and Zemynaea gen. nov. using orthogonal and non-orthogonal genome-based approaches.</title>
        <authorList>
            <person name="Bowman J.P."/>
        </authorList>
    </citation>
    <scope>NUCLEOTIDE SEQUENCE [LARGE SCALE GENOMIC DNA]</scope>
    <source>
        <strain evidence="5 6">JCM 31316</strain>
    </source>
</reference>
<dbReference type="SUPFAM" id="SSF55785">
    <property type="entry name" value="PYP-like sensor domain (PAS domain)"/>
    <property type="match status" value="1"/>
</dbReference>
<dbReference type="Gene3D" id="3.30.450.20">
    <property type="entry name" value="PAS domain"/>
    <property type="match status" value="1"/>
</dbReference>
<gene>
    <name evidence="5" type="ORF">NX784_16015</name>
</gene>
<accession>A0ABT1ZTB4</accession>